<keyword evidence="2" id="KW-1185">Reference proteome</keyword>
<dbReference type="AlphaFoldDB" id="A0AAV7QXG6"/>
<protein>
    <submittedName>
        <fullName evidence="1">Uncharacterized protein</fullName>
    </submittedName>
</protein>
<proteinExistence type="predicted"/>
<dbReference type="Proteomes" id="UP001066276">
    <property type="component" value="Chromosome 6"/>
</dbReference>
<name>A0AAV7QXG6_PLEWA</name>
<gene>
    <name evidence="1" type="ORF">NDU88_009489</name>
</gene>
<dbReference type="EMBL" id="JANPWB010000010">
    <property type="protein sequence ID" value="KAJ1143178.1"/>
    <property type="molecule type" value="Genomic_DNA"/>
</dbReference>
<evidence type="ECO:0000313" key="2">
    <source>
        <dbReference type="Proteomes" id="UP001066276"/>
    </source>
</evidence>
<sequence length="67" mass="7810">MITAPSLQLSTSTPIYRLSSSKLFTTWLKPKRRKINLQIVIAYQNHSTQQEISFHFHVLHCNTQGRL</sequence>
<accession>A0AAV7QXG6</accession>
<comment type="caution">
    <text evidence="1">The sequence shown here is derived from an EMBL/GenBank/DDBJ whole genome shotgun (WGS) entry which is preliminary data.</text>
</comment>
<evidence type="ECO:0000313" key="1">
    <source>
        <dbReference type="EMBL" id="KAJ1143178.1"/>
    </source>
</evidence>
<reference evidence="1" key="1">
    <citation type="journal article" date="2022" name="bioRxiv">
        <title>Sequencing and chromosome-scale assembly of the giantPleurodeles waltlgenome.</title>
        <authorList>
            <person name="Brown T."/>
            <person name="Elewa A."/>
            <person name="Iarovenko S."/>
            <person name="Subramanian E."/>
            <person name="Araus A.J."/>
            <person name="Petzold A."/>
            <person name="Susuki M."/>
            <person name="Suzuki K.-i.T."/>
            <person name="Hayashi T."/>
            <person name="Toyoda A."/>
            <person name="Oliveira C."/>
            <person name="Osipova E."/>
            <person name="Leigh N.D."/>
            <person name="Simon A."/>
            <person name="Yun M.H."/>
        </authorList>
    </citation>
    <scope>NUCLEOTIDE SEQUENCE</scope>
    <source>
        <strain evidence="1">20211129_DDA</strain>
        <tissue evidence="1">Liver</tissue>
    </source>
</reference>
<organism evidence="1 2">
    <name type="scientific">Pleurodeles waltl</name>
    <name type="common">Iberian ribbed newt</name>
    <dbReference type="NCBI Taxonomy" id="8319"/>
    <lineage>
        <taxon>Eukaryota</taxon>
        <taxon>Metazoa</taxon>
        <taxon>Chordata</taxon>
        <taxon>Craniata</taxon>
        <taxon>Vertebrata</taxon>
        <taxon>Euteleostomi</taxon>
        <taxon>Amphibia</taxon>
        <taxon>Batrachia</taxon>
        <taxon>Caudata</taxon>
        <taxon>Salamandroidea</taxon>
        <taxon>Salamandridae</taxon>
        <taxon>Pleurodelinae</taxon>
        <taxon>Pleurodeles</taxon>
    </lineage>
</organism>